<dbReference type="STRING" id="1246637.MTBBW1_1940053"/>
<evidence type="ECO:0000256" key="7">
    <source>
        <dbReference type="ARBA" id="ARBA00053401"/>
    </source>
</evidence>
<evidence type="ECO:0000256" key="5">
    <source>
        <dbReference type="ARBA" id="ARBA00023016"/>
    </source>
</evidence>
<dbReference type="SUPFAM" id="SSF51064">
    <property type="entry name" value="Head domain of nucleotide exchange factor GrpE"/>
    <property type="match status" value="1"/>
</dbReference>
<keyword evidence="15" id="KW-1185">Reference proteome</keyword>
<evidence type="ECO:0000256" key="3">
    <source>
        <dbReference type="ARBA" id="ARBA00011738"/>
    </source>
</evidence>
<dbReference type="HAMAP" id="MF_01151">
    <property type="entry name" value="GrpE"/>
    <property type="match status" value="1"/>
</dbReference>
<dbReference type="NCBIfam" id="NF010738">
    <property type="entry name" value="PRK14140.1"/>
    <property type="match status" value="1"/>
</dbReference>
<organism evidence="14 15">
    <name type="scientific">Desulfamplus magnetovallimortis</name>
    <dbReference type="NCBI Taxonomy" id="1246637"/>
    <lineage>
        <taxon>Bacteria</taxon>
        <taxon>Pseudomonadati</taxon>
        <taxon>Thermodesulfobacteriota</taxon>
        <taxon>Desulfobacteria</taxon>
        <taxon>Desulfobacterales</taxon>
        <taxon>Desulfobacteraceae</taxon>
        <taxon>Desulfamplus</taxon>
    </lineage>
</organism>
<evidence type="ECO:0000256" key="9">
    <source>
        <dbReference type="ARBA" id="ARBA00076414"/>
    </source>
</evidence>
<dbReference type="Pfam" id="PF01025">
    <property type="entry name" value="GrpE"/>
    <property type="match status" value="1"/>
</dbReference>
<dbReference type="InterPro" id="IPR000740">
    <property type="entry name" value="GrpE"/>
</dbReference>
<dbReference type="Proteomes" id="UP000191931">
    <property type="component" value="Unassembled WGS sequence"/>
</dbReference>
<dbReference type="RefSeq" id="WP_245809504.1">
    <property type="nucleotide sequence ID" value="NZ_LT828555.1"/>
</dbReference>
<evidence type="ECO:0000256" key="12">
    <source>
        <dbReference type="RuleBase" id="RU004478"/>
    </source>
</evidence>
<keyword evidence="4 10" id="KW-0963">Cytoplasm</keyword>
<dbReference type="PANTHER" id="PTHR21237">
    <property type="entry name" value="GRPE PROTEIN"/>
    <property type="match status" value="1"/>
</dbReference>
<evidence type="ECO:0000256" key="10">
    <source>
        <dbReference type="HAMAP-Rule" id="MF_01151"/>
    </source>
</evidence>
<protein>
    <recommendedName>
        <fullName evidence="8 10">Protein GrpE</fullName>
    </recommendedName>
    <alternativeName>
        <fullName evidence="9 10">HSP-70 cofactor</fullName>
    </alternativeName>
</protein>
<dbReference type="GO" id="GO:0042803">
    <property type="term" value="F:protein homodimerization activity"/>
    <property type="evidence" value="ECO:0007669"/>
    <property type="project" value="InterPro"/>
</dbReference>
<dbReference type="NCBIfam" id="NF010748">
    <property type="entry name" value="PRK14150.1"/>
    <property type="match status" value="1"/>
</dbReference>
<gene>
    <name evidence="10 14" type="primary">grpE</name>
    <name evidence="14" type="ORF">MTBBW1_1940053</name>
</gene>
<evidence type="ECO:0000256" key="13">
    <source>
        <dbReference type="SAM" id="MobiDB-lite"/>
    </source>
</evidence>
<dbReference type="PANTHER" id="PTHR21237:SF23">
    <property type="entry name" value="GRPE PROTEIN HOMOLOG, MITOCHONDRIAL"/>
    <property type="match status" value="1"/>
</dbReference>
<dbReference type="Gene3D" id="2.30.22.10">
    <property type="entry name" value="Head domain of nucleotide exchange factor GrpE"/>
    <property type="match status" value="1"/>
</dbReference>
<dbReference type="GO" id="GO:0051082">
    <property type="term" value="F:unfolded protein binding"/>
    <property type="evidence" value="ECO:0007669"/>
    <property type="project" value="TreeGrafter"/>
</dbReference>
<dbReference type="InterPro" id="IPR013805">
    <property type="entry name" value="GrpE_CC"/>
</dbReference>
<evidence type="ECO:0000256" key="11">
    <source>
        <dbReference type="RuleBase" id="RU000639"/>
    </source>
</evidence>
<evidence type="ECO:0000256" key="4">
    <source>
        <dbReference type="ARBA" id="ARBA00022490"/>
    </source>
</evidence>
<dbReference type="Gene3D" id="3.90.20.20">
    <property type="match status" value="1"/>
</dbReference>
<dbReference type="PRINTS" id="PR00773">
    <property type="entry name" value="GRPEPROTEIN"/>
</dbReference>
<feature type="region of interest" description="Disordered" evidence="13">
    <location>
        <begin position="1"/>
        <end position="64"/>
    </location>
</feature>
<comment type="subunit">
    <text evidence="3 10">Homodimer.</text>
</comment>
<keyword evidence="5 10" id="KW-0346">Stress response</keyword>
<dbReference type="GO" id="GO:0006457">
    <property type="term" value="P:protein folding"/>
    <property type="evidence" value="ECO:0007669"/>
    <property type="project" value="InterPro"/>
</dbReference>
<dbReference type="CDD" id="cd00446">
    <property type="entry name" value="GrpE"/>
    <property type="match status" value="1"/>
</dbReference>
<dbReference type="AlphaFoldDB" id="A0A1W1HBB3"/>
<evidence type="ECO:0000256" key="1">
    <source>
        <dbReference type="ARBA" id="ARBA00004496"/>
    </source>
</evidence>
<comment type="subcellular location">
    <subcellularLocation>
        <location evidence="1 10">Cytoplasm</location>
    </subcellularLocation>
</comment>
<reference evidence="14 15" key="1">
    <citation type="submission" date="2017-03" db="EMBL/GenBank/DDBJ databases">
        <authorList>
            <person name="Afonso C.L."/>
            <person name="Miller P.J."/>
            <person name="Scott M.A."/>
            <person name="Spackman E."/>
            <person name="Goraichik I."/>
            <person name="Dimitrov K.M."/>
            <person name="Suarez D.L."/>
            <person name="Swayne D.E."/>
        </authorList>
    </citation>
    <scope>NUCLEOTIDE SEQUENCE [LARGE SCALE GENOMIC DNA]</scope>
    <source>
        <strain evidence="14">PRJEB14757</strain>
    </source>
</reference>
<evidence type="ECO:0000256" key="2">
    <source>
        <dbReference type="ARBA" id="ARBA00009054"/>
    </source>
</evidence>
<accession>A0A1W1HBB3</accession>
<dbReference type="GO" id="GO:0000774">
    <property type="term" value="F:adenyl-nucleotide exchange factor activity"/>
    <property type="evidence" value="ECO:0007669"/>
    <property type="project" value="InterPro"/>
</dbReference>
<dbReference type="GO" id="GO:0051087">
    <property type="term" value="F:protein-folding chaperone binding"/>
    <property type="evidence" value="ECO:0007669"/>
    <property type="project" value="InterPro"/>
</dbReference>
<feature type="compositionally biased region" description="Polar residues" evidence="13">
    <location>
        <begin position="26"/>
        <end position="48"/>
    </location>
</feature>
<name>A0A1W1HBB3_9BACT</name>
<dbReference type="PROSITE" id="PS01071">
    <property type="entry name" value="GRPE"/>
    <property type="match status" value="1"/>
</dbReference>
<dbReference type="SUPFAM" id="SSF58014">
    <property type="entry name" value="Coiled-coil domain of nucleotide exchange factor GrpE"/>
    <property type="match status" value="1"/>
</dbReference>
<proteinExistence type="inferred from homology"/>
<dbReference type="InterPro" id="IPR009012">
    <property type="entry name" value="GrpE_head"/>
</dbReference>
<feature type="compositionally biased region" description="Basic and acidic residues" evidence="13">
    <location>
        <begin position="7"/>
        <end position="24"/>
    </location>
</feature>
<evidence type="ECO:0000256" key="8">
    <source>
        <dbReference type="ARBA" id="ARBA00072274"/>
    </source>
</evidence>
<evidence type="ECO:0000313" key="14">
    <source>
        <dbReference type="EMBL" id="SLM29726.1"/>
    </source>
</evidence>
<comment type="similarity">
    <text evidence="2 10 12">Belongs to the GrpE family.</text>
</comment>
<keyword evidence="6 10" id="KW-0143">Chaperone</keyword>
<dbReference type="FunFam" id="2.30.22.10:FF:000001">
    <property type="entry name" value="Protein GrpE"/>
    <property type="match status" value="1"/>
</dbReference>
<evidence type="ECO:0000256" key="6">
    <source>
        <dbReference type="ARBA" id="ARBA00023186"/>
    </source>
</evidence>
<sequence length="220" mass="24554">MAANEQSIKDKQSEETLAEKKEETPAGNSDACQENETIAESGTEQSLSDECASLSEEEIPSPIHSTEELTAALNAEKDRVLRISAEFENYKKRSAREMADFRKFANETLIKKLLTVVDNLERAIASATADDQNADKSSIVEGVEMTHRDILKLLESFSVKPLEAQGKQFDPAFHQAITQQESDEYPDNTVITEFQKGYLLHDRLIRPSMVVVSKATSKNE</sequence>
<comment type="function">
    <text evidence="7 10 11">Participates actively in the response to hyperosmotic and heat shock by preventing the aggregation of stress-denatured proteins, in association with DnaK and GrpE. It is the nucleotide exchange factor for DnaK and may function as a thermosensor. Unfolded proteins bind initially to DnaJ; upon interaction with the DnaJ-bound protein, DnaK hydrolyzes its bound ATP, resulting in the formation of a stable complex. GrpE releases ADP from DnaK; ATP binding to DnaK triggers the release of the substrate protein, thus completing the reaction cycle. Several rounds of ATP-dependent interactions between DnaJ, DnaK and GrpE are required for fully efficient folding.</text>
</comment>
<dbReference type="EMBL" id="FWEV01000106">
    <property type="protein sequence ID" value="SLM29726.1"/>
    <property type="molecule type" value="Genomic_DNA"/>
</dbReference>
<dbReference type="GO" id="GO:0005737">
    <property type="term" value="C:cytoplasm"/>
    <property type="evidence" value="ECO:0007669"/>
    <property type="project" value="UniProtKB-SubCell"/>
</dbReference>
<evidence type="ECO:0000313" key="15">
    <source>
        <dbReference type="Proteomes" id="UP000191931"/>
    </source>
</evidence>